<sequence>MVDTAFEVNSISQSQIYCILALVKAGKDSSDKGSTNGRRKVRTVDLIEAVRV</sequence>
<evidence type="ECO:0000313" key="2">
    <source>
        <dbReference type="Proteomes" id="UP000595437"/>
    </source>
</evidence>
<evidence type="ECO:0000313" key="1">
    <source>
        <dbReference type="EMBL" id="QQP34973.1"/>
    </source>
</evidence>
<organism evidence="1 2">
    <name type="scientific">Caligus rogercresseyi</name>
    <name type="common">Sea louse</name>
    <dbReference type="NCBI Taxonomy" id="217165"/>
    <lineage>
        <taxon>Eukaryota</taxon>
        <taxon>Metazoa</taxon>
        <taxon>Ecdysozoa</taxon>
        <taxon>Arthropoda</taxon>
        <taxon>Crustacea</taxon>
        <taxon>Multicrustacea</taxon>
        <taxon>Hexanauplia</taxon>
        <taxon>Copepoda</taxon>
        <taxon>Siphonostomatoida</taxon>
        <taxon>Caligidae</taxon>
        <taxon>Caligus</taxon>
    </lineage>
</organism>
<name>A0A7T8JTZ5_CALRO</name>
<reference evidence="2" key="1">
    <citation type="submission" date="2021-01" db="EMBL/GenBank/DDBJ databases">
        <title>Caligus Genome Assembly.</title>
        <authorList>
            <person name="Gallardo-Escarate C."/>
        </authorList>
    </citation>
    <scope>NUCLEOTIDE SEQUENCE [LARGE SCALE GENOMIC DNA]</scope>
</reference>
<gene>
    <name evidence="1" type="ORF">FKW44_023050</name>
</gene>
<proteinExistence type="predicted"/>
<dbReference type="Proteomes" id="UP000595437">
    <property type="component" value="Chromosome 17"/>
</dbReference>
<dbReference type="AlphaFoldDB" id="A0A7T8JTZ5"/>
<protein>
    <submittedName>
        <fullName evidence="1">Uncharacterized protein</fullName>
    </submittedName>
</protein>
<keyword evidence="2" id="KW-1185">Reference proteome</keyword>
<dbReference type="EMBL" id="CP045906">
    <property type="protein sequence ID" value="QQP34973.1"/>
    <property type="molecule type" value="Genomic_DNA"/>
</dbReference>
<accession>A0A7T8JTZ5</accession>